<dbReference type="EMBL" id="QPGB01000004">
    <property type="protein sequence ID" value="RCS57046.1"/>
    <property type="molecule type" value="Genomic_DNA"/>
</dbReference>
<dbReference type="Proteomes" id="UP000252357">
    <property type="component" value="Unassembled WGS sequence"/>
</dbReference>
<comment type="caution">
    <text evidence="1">The sequence shown here is derived from an EMBL/GenBank/DDBJ whole genome shotgun (WGS) entry which is preliminary data.</text>
</comment>
<dbReference type="NCBIfam" id="TIGR02285">
    <property type="entry name" value="TIGR02285 family protein"/>
    <property type="match status" value="1"/>
</dbReference>
<reference evidence="1 2" key="1">
    <citation type="journal article" date="2018" name="Int. J. Syst. Evol. Microbiol.">
        <title>Parvibium lacunae gen. nov., sp. nov., a new member of the family Alcaligenaceae isolated from a freshwater pond.</title>
        <authorList>
            <person name="Chen W.M."/>
            <person name="Xie P.B."/>
            <person name="Hsu M.Y."/>
            <person name="Sheu S.Y."/>
        </authorList>
    </citation>
    <scope>NUCLEOTIDE SEQUENCE [LARGE SCALE GENOMIC DNA]</scope>
    <source>
        <strain evidence="1 2">KMB9</strain>
    </source>
</reference>
<evidence type="ECO:0000313" key="2">
    <source>
        <dbReference type="Proteomes" id="UP000252357"/>
    </source>
</evidence>
<gene>
    <name evidence="1" type="ORF">DU000_09575</name>
</gene>
<organism evidence="1 2">
    <name type="scientific">Parvibium lacunae</name>
    <dbReference type="NCBI Taxonomy" id="1888893"/>
    <lineage>
        <taxon>Bacteria</taxon>
        <taxon>Pseudomonadati</taxon>
        <taxon>Pseudomonadota</taxon>
        <taxon>Betaproteobacteria</taxon>
        <taxon>Burkholderiales</taxon>
        <taxon>Alcaligenaceae</taxon>
        <taxon>Parvibium</taxon>
    </lineage>
</organism>
<proteinExistence type="predicted"/>
<keyword evidence="2" id="KW-1185">Reference proteome</keyword>
<protein>
    <submittedName>
        <fullName evidence="1">TIGR02285 family protein</fullName>
    </submittedName>
</protein>
<dbReference type="AlphaFoldDB" id="A0A368L0I0"/>
<accession>A0A368L0I0</accession>
<evidence type="ECO:0000313" key="1">
    <source>
        <dbReference type="EMBL" id="RCS57046.1"/>
    </source>
</evidence>
<sequence>MIKRPASKFKHDKFKHCWQRDTRESNMLFLMKQRKRGSCNLTQALVSFILVVYGIGSQAQERVIWHTADFAPYFIQDGPYKGQGIADRRLQLVIAGLPQFDHQVISGVTPARSNSEVVQKDNLCFVARIRTKAREQIMAFTEQPIIHTLSNGLITTRNRAASLTPYLNKEGALSLREFLLRSPYRLGLTPGRSFGPGIDEVLNQVRPIRPQGMVEVEADNHFRSRLLKLLYQDGYQAILGYPEELDYFTELLSLRGEELVYLPITEEPPLVAGHVACSKSDLGRRVVQAVDQLISQASFRQKVQDAYRHWLDPASLARYNRLLNRQSAQ</sequence>
<dbReference type="InterPro" id="IPR011972">
    <property type="entry name" value="CHP02285"/>
</dbReference>
<name>A0A368L0I0_9BURK</name>